<evidence type="ECO:0000256" key="2">
    <source>
        <dbReference type="ARBA" id="ARBA00022676"/>
    </source>
</evidence>
<dbReference type="AlphaFoldDB" id="A0AAV8D605"/>
<evidence type="ECO:0000256" key="4">
    <source>
        <dbReference type="ARBA" id="ARBA00023136"/>
    </source>
</evidence>
<dbReference type="GO" id="GO:0015020">
    <property type="term" value="F:glucuronosyltransferase activity"/>
    <property type="evidence" value="ECO:0007669"/>
    <property type="project" value="InterPro"/>
</dbReference>
<sequence>MRKPHRLLRGTNYKRSTLLFPISFLLLLLLLLLLFFILAIAPPRPRGSADVRIPSSPRFAYLISSSSGDLPRVRRLLMAIYHPWNCYLVRLDLESERRTFAEFLQGEKVIKDFGNVRLVEGVGPVSIKGPTEIAAMLQGIAILLREFKDWNWFVNLSASDYPLLPQDDILHLFSYIPRDYNFIEHTSNIQWREFQRAKPMIVDSALYSSNKTQLHWMKEKRSMPASFKLFVGSSWVVLNRSFLEFCIRGWDSLPRMLLMYFANFLYSSEAYFQTVICNSKYFQNTTINGDLRFILWDNPPKLLPMNLTSRHFDLMAESGAPFAHSFGQDGYQVLDRIDRELLRKGKDRFAPGGWCMGSTLFGRDPCSVYGNSFVLRPTNRSKMLEKLLIRLLDPDSFRSKQCK</sequence>
<dbReference type="PANTHER" id="PTHR45719">
    <property type="entry name" value="GLYCOSYLTRANSFERASE"/>
    <property type="match status" value="1"/>
</dbReference>
<protein>
    <submittedName>
        <fullName evidence="6">Uncharacterized protein</fullName>
    </submittedName>
</protein>
<evidence type="ECO:0000256" key="1">
    <source>
        <dbReference type="ARBA" id="ARBA00004606"/>
    </source>
</evidence>
<keyword evidence="3" id="KW-0808">Transferase</keyword>
<comment type="caution">
    <text evidence="6">The sequence shown here is derived from an EMBL/GenBank/DDBJ whole genome shotgun (WGS) entry which is preliminary data.</text>
</comment>
<reference evidence="6" key="1">
    <citation type="submission" date="2022-08" db="EMBL/GenBank/DDBJ databases">
        <authorList>
            <person name="Marques A."/>
        </authorList>
    </citation>
    <scope>NUCLEOTIDE SEQUENCE</scope>
    <source>
        <strain evidence="6">RhyPub2mFocal</strain>
        <tissue evidence="6">Leaves</tissue>
    </source>
</reference>
<accession>A0AAV8D605</accession>
<dbReference type="InterPro" id="IPR003406">
    <property type="entry name" value="Glyco_trans_14"/>
</dbReference>
<evidence type="ECO:0000313" key="6">
    <source>
        <dbReference type="EMBL" id="KAJ4764090.1"/>
    </source>
</evidence>
<evidence type="ECO:0000256" key="5">
    <source>
        <dbReference type="ARBA" id="ARBA00023180"/>
    </source>
</evidence>
<proteinExistence type="predicted"/>
<name>A0AAV8D605_9POAL</name>
<dbReference type="Proteomes" id="UP001140206">
    <property type="component" value="Chromosome 4"/>
</dbReference>
<comment type="subcellular location">
    <subcellularLocation>
        <location evidence="1">Membrane</location>
        <topology evidence="1">Single-pass type II membrane protein</topology>
    </subcellularLocation>
</comment>
<dbReference type="PANTHER" id="PTHR45719:SF8">
    <property type="entry name" value="BETA-GLUCURONOSYLTRANSFERASE GLCAT14C"/>
    <property type="match status" value="1"/>
</dbReference>
<keyword evidence="7" id="KW-1185">Reference proteome</keyword>
<dbReference type="Pfam" id="PF02485">
    <property type="entry name" value="Branch"/>
    <property type="match status" value="1"/>
</dbReference>
<gene>
    <name evidence="6" type="ORF">LUZ62_074465</name>
</gene>
<dbReference type="InterPro" id="IPR044610">
    <property type="entry name" value="GLCAT14A/B/C"/>
</dbReference>
<keyword evidence="4" id="KW-0472">Membrane</keyword>
<evidence type="ECO:0000313" key="7">
    <source>
        <dbReference type="Proteomes" id="UP001140206"/>
    </source>
</evidence>
<dbReference type="GO" id="GO:0016020">
    <property type="term" value="C:membrane"/>
    <property type="evidence" value="ECO:0007669"/>
    <property type="project" value="UniProtKB-SubCell"/>
</dbReference>
<keyword evidence="5" id="KW-0325">Glycoprotein</keyword>
<keyword evidence="2" id="KW-0328">Glycosyltransferase</keyword>
<dbReference type="EMBL" id="JAMFTS010000004">
    <property type="protein sequence ID" value="KAJ4764090.1"/>
    <property type="molecule type" value="Genomic_DNA"/>
</dbReference>
<evidence type="ECO:0000256" key="3">
    <source>
        <dbReference type="ARBA" id="ARBA00022679"/>
    </source>
</evidence>
<organism evidence="6 7">
    <name type="scientific">Rhynchospora pubera</name>
    <dbReference type="NCBI Taxonomy" id="906938"/>
    <lineage>
        <taxon>Eukaryota</taxon>
        <taxon>Viridiplantae</taxon>
        <taxon>Streptophyta</taxon>
        <taxon>Embryophyta</taxon>
        <taxon>Tracheophyta</taxon>
        <taxon>Spermatophyta</taxon>
        <taxon>Magnoliopsida</taxon>
        <taxon>Liliopsida</taxon>
        <taxon>Poales</taxon>
        <taxon>Cyperaceae</taxon>
        <taxon>Cyperoideae</taxon>
        <taxon>Rhynchosporeae</taxon>
        <taxon>Rhynchospora</taxon>
    </lineage>
</organism>